<sequence>MSKNTEDPSVTISKTNVKTAQAQAVLEAAKNRMATTQVNLKATQELYLQSSQQLLDQQTKLAEIRGEVTRLSQTQLGLEEIKKVPIECIKLIVQLKQQIMNLCRFFAALNSSIEAVAKYTAASFIEQIKGGDGGKRVGNYTLTDLTRTLIYRNVITIRAYFGVFGDIATMWMRLSNDNVMTGLSIGDDMVLNRGNMNALQAKAAKLQQWSTGAQETVRYIAERVSILPLS</sequence>
<accession>A0ABQ0G4Z4</accession>
<comment type="caution">
    <text evidence="1">The sequence shown here is derived from an EMBL/GenBank/DDBJ whole genome shotgun (WGS) entry which is preliminary data.</text>
</comment>
<dbReference type="RefSeq" id="XP_070914554.1">
    <property type="nucleotide sequence ID" value="XM_071058453.1"/>
</dbReference>
<evidence type="ECO:0000313" key="1">
    <source>
        <dbReference type="EMBL" id="GAB1312821.1"/>
    </source>
</evidence>
<reference evidence="1 2" key="1">
    <citation type="submission" date="2024-09" db="EMBL/GenBank/DDBJ databases">
        <title>Itraconazole resistance in Madurella fahalii resulting from another homologue of gene encoding cytochrome P450 14-alpha sterol demethylase (CYP51).</title>
        <authorList>
            <person name="Yoshioka I."/>
            <person name="Fahal A.H."/>
            <person name="Kaneko S."/>
            <person name="Yaguchi T."/>
        </authorList>
    </citation>
    <scope>NUCLEOTIDE SEQUENCE [LARGE SCALE GENOMIC DNA]</scope>
    <source>
        <strain evidence="1 2">IFM 68171</strain>
    </source>
</reference>
<protein>
    <submittedName>
        <fullName evidence="1">Uncharacterized protein</fullName>
    </submittedName>
</protein>
<keyword evidence="2" id="KW-1185">Reference proteome</keyword>
<gene>
    <name evidence="1" type="ORF">MFIFM68171_03031</name>
</gene>
<dbReference type="PANTHER" id="PTHR33488">
    <property type="entry name" value="ZGC:162509"/>
    <property type="match status" value="1"/>
</dbReference>
<dbReference type="Proteomes" id="UP001628179">
    <property type="component" value="Unassembled WGS sequence"/>
</dbReference>
<name>A0ABQ0G4Z4_9PEZI</name>
<dbReference type="PANTHER" id="PTHR33488:SF2">
    <property type="entry name" value="EARLY ENDOSOME ANTIGEN 1-LIKE"/>
    <property type="match status" value="1"/>
</dbReference>
<dbReference type="EMBL" id="BAAFSV010000002">
    <property type="protein sequence ID" value="GAB1312821.1"/>
    <property type="molecule type" value="Genomic_DNA"/>
</dbReference>
<dbReference type="GeneID" id="98173776"/>
<evidence type="ECO:0000313" key="2">
    <source>
        <dbReference type="Proteomes" id="UP001628179"/>
    </source>
</evidence>
<organism evidence="1 2">
    <name type="scientific">Madurella fahalii</name>
    <dbReference type="NCBI Taxonomy" id="1157608"/>
    <lineage>
        <taxon>Eukaryota</taxon>
        <taxon>Fungi</taxon>
        <taxon>Dikarya</taxon>
        <taxon>Ascomycota</taxon>
        <taxon>Pezizomycotina</taxon>
        <taxon>Sordariomycetes</taxon>
        <taxon>Sordariomycetidae</taxon>
        <taxon>Sordariales</taxon>
        <taxon>Sordariales incertae sedis</taxon>
        <taxon>Madurella</taxon>
    </lineage>
</organism>
<proteinExistence type="predicted"/>